<evidence type="ECO:0000313" key="3">
    <source>
        <dbReference type="EMBL" id="KAF6721630.1"/>
    </source>
</evidence>
<dbReference type="InterPro" id="IPR036465">
    <property type="entry name" value="vWFA_dom_sf"/>
</dbReference>
<dbReference type="InterPro" id="IPR002035">
    <property type="entry name" value="VWF_A"/>
</dbReference>
<organism evidence="3 4">
    <name type="scientific">Oryzias melastigma</name>
    <name type="common">Marine medaka</name>
    <dbReference type="NCBI Taxonomy" id="30732"/>
    <lineage>
        <taxon>Eukaryota</taxon>
        <taxon>Metazoa</taxon>
        <taxon>Chordata</taxon>
        <taxon>Craniata</taxon>
        <taxon>Vertebrata</taxon>
        <taxon>Euteleostomi</taxon>
        <taxon>Actinopterygii</taxon>
        <taxon>Neopterygii</taxon>
        <taxon>Teleostei</taxon>
        <taxon>Neoteleostei</taxon>
        <taxon>Acanthomorphata</taxon>
        <taxon>Ovalentaria</taxon>
        <taxon>Atherinomorphae</taxon>
        <taxon>Beloniformes</taxon>
        <taxon>Adrianichthyidae</taxon>
        <taxon>Oryziinae</taxon>
        <taxon>Oryzias</taxon>
    </lineage>
</organism>
<comment type="caution">
    <text evidence="3">The sequence shown here is derived from an EMBL/GenBank/DDBJ whole genome shotgun (WGS) entry which is preliminary data.</text>
</comment>
<name>A0A834C2L9_ORYME</name>
<dbReference type="InterPro" id="IPR013694">
    <property type="entry name" value="VIT"/>
</dbReference>
<dbReference type="SUPFAM" id="SSF53300">
    <property type="entry name" value="vWA-like"/>
    <property type="match status" value="2"/>
</dbReference>
<protein>
    <submittedName>
        <fullName evidence="3">von Willebrand factor A domain-containing protein 5A</fullName>
    </submittedName>
</protein>
<sequence length="1514" mass="167105">MSYFGRQKDAVPLQSVEVELQVKDHVATVISTLNYQNKEDKPVEAVFVFPLPGDAAVCHFSAGIGETHIVAELKEKQQAREEYDDALSSGQQAVLLEESEETPDLFFLSVGNLLPGQSVFIRLEYVTILAVEADNGLRFCLPAVLNPRYQPQDTRLSHLRWLPAQSDTASEVPYSLSFSARVSSPRPVSKVESSCSLEPLQFLNSDHTEAAVKLAAGHKFDRDVELLIYYKDAHQPSAVVEAGQDSAEPGTLMGDPVVMLSLYPEFPESLMSPLATCGEFVFLLDRSESMSCPYENTTRISSARDTLLLLLKSLPTGSYFNIYGFGSRFSQIFLNSVEYSEESMEEALKKVRLMLADLGGTDILQPLKYIYSQPFISNLPRQLFILTDGKVENPNEILDFVKNNAGSHRCSFFGIGEGTSSALINGLPKEGGCHAQFITTDLNVFLTVMQSLKSALEPVVKDISVIWDLPKGVSATVLSPPITTIVRGQRSTIYAQLSGKILSSQTDCSVTLNYTLGNRSFKNQLQFHLNPSKETGLTVHRLAARSLIRSLEVEERVNRGKSDEDVKKKVVELSVQSGVSSGHTAFIAVNKDSGDAVQGPLMHGKIPRLGRHVTRYGRVHGCCQLGLQGFIRPPVQDYLVVPRRRSVCSAPLYSSARTCSPALTFLEASEREPPRRDPLLQLQKAPGCWLLDEGLPSVLGKTSEEVEESKPAEVSSEVWATILALIWLHGFKMDAKDEWELLAVKAASWVQAQNVPLQSVEAELQVKDHVATVISTLNYQNKEDKPVEAVFVFPLPGDAAVCHFSAKIGQTHIVAELKEKQQAREEYDDALSSGQQAFLLEESEQSPDIFSLSVGSLPPGESASIRLEYVIELAVEADEALRFSLPAVLNPRYQPRGMQTTTFLVKLAAGHKFDRDVELLIYYKDAHQPSAVVEAGQDSAEPGTLMGDPVVMLSLYPEFPESVMSSRASCGEFVFLLDRSGSMDCSINNRNQQETRISSARDTLLLLLKSLPMGCYFNIYGFGSRFDQVFPNSMEYSQESMEEALKKVEGMQADLGGTEILQPLKQIYSQPFISNQPRQLFVFTDGEVGNTKEVLDLVKRNAASHRCFSFGIGEGASSALINGLAQEGRGHAQFITGSDRMQAKVMQSLKFALQPVVKDISVTWDLPKGVSATVLSPPITTIFQGQRSLLYAQLRGKSSQTDCSVTVNYTLADHPYKNQMQFDLNPAKDTGLTVHRLAARSLIRSLEVEERENRGKSDEDMKKKVVELSVQSGVSSSHTAFIAVNKDSGDAVQGPLVRRDVPTPGFFQPMMAKYCSAPMRQDQYFSAKSYADFDGMQEKKVKSSAPQASKFKMTFPFKLFGRGVKDQRTHHSIEADEIRSSCSKSDYIGCLPNRASEPEPPRRDPLLQLVSLQKASGCWMLDAALASVLGKTSKELEKSKPKKVSSEVWATILALTWLHGFKMDAKDEWELLAVKAASWVQAQNAPCVKECVDAANALLGCRVQKEALGLRRRN</sequence>
<gene>
    <name evidence="3" type="ORF">FQA47_014995</name>
</gene>
<feature type="domain" description="VIT" evidence="2">
    <location>
        <begin position="741"/>
        <end position="871"/>
    </location>
</feature>
<dbReference type="PANTHER" id="PTHR45737:SF6">
    <property type="entry name" value="VON WILLEBRAND FACTOR A DOMAIN-CONTAINING PROTEIN 5A"/>
    <property type="match status" value="1"/>
</dbReference>
<dbReference type="EMBL" id="WKFB01000484">
    <property type="protein sequence ID" value="KAF6721630.1"/>
    <property type="molecule type" value="Genomic_DNA"/>
</dbReference>
<feature type="domain" description="VIT" evidence="2">
    <location>
        <begin position="1"/>
        <end position="127"/>
    </location>
</feature>
<evidence type="ECO:0000313" key="4">
    <source>
        <dbReference type="Proteomes" id="UP000646548"/>
    </source>
</evidence>
<feature type="domain" description="VWFA" evidence="1">
    <location>
        <begin position="972"/>
        <end position="1160"/>
    </location>
</feature>
<proteinExistence type="predicted"/>
<feature type="domain" description="VWFA" evidence="1">
    <location>
        <begin position="279"/>
        <end position="456"/>
    </location>
</feature>
<dbReference type="Proteomes" id="UP000646548">
    <property type="component" value="Unassembled WGS sequence"/>
</dbReference>
<dbReference type="SMART" id="SM00609">
    <property type="entry name" value="VIT"/>
    <property type="match status" value="2"/>
</dbReference>
<dbReference type="Pfam" id="PF13768">
    <property type="entry name" value="VWA_3"/>
    <property type="match status" value="2"/>
</dbReference>
<dbReference type="Gene3D" id="3.40.50.410">
    <property type="entry name" value="von Willebrand factor, type A domain"/>
    <property type="match status" value="2"/>
</dbReference>
<accession>A0A834C2L9</accession>
<dbReference type="SMART" id="SM00327">
    <property type="entry name" value="VWA"/>
    <property type="match status" value="2"/>
</dbReference>
<dbReference type="PROSITE" id="PS51468">
    <property type="entry name" value="VIT"/>
    <property type="match status" value="2"/>
</dbReference>
<dbReference type="PANTHER" id="PTHR45737">
    <property type="entry name" value="VON WILLEBRAND FACTOR A DOMAIN-CONTAINING PROTEIN 5A"/>
    <property type="match status" value="1"/>
</dbReference>
<dbReference type="PROSITE" id="PS50234">
    <property type="entry name" value="VWFA"/>
    <property type="match status" value="2"/>
</dbReference>
<evidence type="ECO:0000259" key="1">
    <source>
        <dbReference type="PROSITE" id="PS50234"/>
    </source>
</evidence>
<dbReference type="Pfam" id="PF08487">
    <property type="entry name" value="VIT"/>
    <property type="match status" value="2"/>
</dbReference>
<reference evidence="3" key="1">
    <citation type="journal article" name="BMC Genomics">
        <title>Long-read sequencing and de novo genome assembly of marine medaka (Oryzias melastigma).</title>
        <authorList>
            <person name="Liang P."/>
            <person name="Saqib H.S.A."/>
            <person name="Ni X."/>
            <person name="Shen Y."/>
        </authorList>
    </citation>
    <scope>NUCLEOTIDE SEQUENCE</scope>
    <source>
        <strain evidence="3">Bigg-433</strain>
    </source>
</reference>
<evidence type="ECO:0000259" key="2">
    <source>
        <dbReference type="PROSITE" id="PS51468"/>
    </source>
</evidence>